<dbReference type="PANTHER" id="PTHR43065">
    <property type="entry name" value="SENSOR HISTIDINE KINASE"/>
    <property type="match status" value="1"/>
</dbReference>
<dbReference type="PRINTS" id="PR01033">
    <property type="entry name" value="PHYTOCHROME"/>
</dbReference>
<dbReference type="RefSeq" id="WP_115841848.1">
    <property type="nucleotide sequence ID" value="NZ_CP183976.1"/>
</dbReference>
<dbReference type="SUPFAM" id="SSF55781">
    <property type="entry name" value="GAF domain-like"/>
    <property type="match status" value="2"/>
</dbReference>
<protein>
    <submittedName>
        <fullName evidence="6">GAF domain-containing protein</fullName>
    </submittedName>
</protein>
<evidence type="ECO:0000256" key="2">
    <source>
        <dbReference type="ARBA" id="ARBA00022606"/>
    </source>
</evidence>
<feature type="domain" description="Phytochrome chromophore attachment site" evidence="5">
    <location>
        <begin position="148"/>
        <end position="301"/>
    </location>
</feature>
<keyword evidence="3" id="KW-0157">Chromophore</keyword>
<dbReference type="AlphaFoldDB" id="A0A3D8VEJ6"/>
<dbReference type="SUPFAM" id="SSF55785">
    <property type="entry name" value="PYP-like sensor domain (PAS domain)"/>
    <property type="match status" value="1"/>
</dbReference>
<dbReference type="InterPro" id="IPR013515">
    <property type="entry name" value="Phytochrome_cen-reg"/>
</dbReference>
<dbReference type="EMBL" id="QTJR01000004">
    <property type="protein sequence ID" value="RDY67725.1"/>
    <property type="molecule type" value="Genomic_DNA"/>
</dbReference>
<name>A0A3D8VEJ6_9GAMM</name>
<keyword evidence="7" id="KW-1185">Reference proteome</keyword>
<comment type="caution">
    <text evidence="6">The sequence shown here is derived from an EMBL/GenBank/DDBJ whole genome shotgun (WGS) entry which is preliminary data.</text>
</comment>
<dbReference type="InterPro" id="IPR003018">
    <property type="entry name" value="GAF"/>
</dbReference>
<dbReference type="InterPro" id="IPR029016">
    <property type="entry name" value="GAF-like_dom_sf"/>
</dbReference>
<dbReference type="GO" id="GO:0009881">
    <property type="term" value="F:photoreceptor activity"/>
    <property type="evidence" value="ECO:0007669"/>
    <property type="project" value="UniProtKB-KW"/>
</dbReference>
<evidence type="ECO:0000256" key="1">
    <source>
        <dbReference type="ARBA" id="ARBA00022543"/>
    </source>
</evidence>
<keyword evidence="2" id="KW-0716">Sensory transduction</keyword>
<gene>
    <name evidence="6" type="ORF">DX912_07320</name>
</gene>
<dbReference type="Gene3D" id="3.30.450.270">
    <property type="match status" value="1"/>
</dbReference>
<evidence type="ECO:0000313" key="7">
    <source>
        <dbReference type="Proteomes" id="UP000256829"/>
    </source>
</evidence>
<dbReference type="InterPro" id="IPR043150">
    <property type="entry name" value="Phytochrome_PHY_sf"/>
</dbReference>
<dbReference type="PANTHER" id="PTHR43065:SF42">
    <property type="entry name" value="TWO-COMPONENT SENSOR PPRA"/>
    <property type="match status" value="1"/>
</dbReference>
<dbReference type="PROSITE" id="PS50046">
    <property type="entry name" value="PHYTOCHROME_2"/>
    <property type="match status" value="1"/>
</dbReference>
<dbReference type="InterPro" id="IPR016132">
    <property type="entry name" value="Phyto_chromo_attachment"/>
</dbReference>
<dbReference type="Pfam" id="PF01590">
    <property type="entry name" value="GAF"/>
    <property type="match status" value="1"/>
</dbReference>
<accession>A0A3D8VEJ6</accession>
<dbReference type="GO" id="GO:0009584">
    <property type="term" value="P:detection of visible light"/>
    <property type="evidence" value="ECO:0007669"/>
    <property type="project" value="InterPro"/>
</dbReference>
<dbReference type="InterPro" id="IPR035965">
    <property type="entry name" value="PAS-like_dom_sf"/>
</dbReference>
<keyword evidence="4" id="KW-0675">Receptor</keyword>
<organism evidence="6 7">
    <name type="scientific">Lysobacter soli</name>
    <dbReference type="NCBI Taxonomy" id="453783"/>
    <lineage>
        <taxon>Bacteria</taxon>
        <taxon>Pseudomonadati</taxon>
        <taxon>Pseudomonadota</taxon>
        <taxon>Gammaproteobacteria</taxon>
        <taxon>Lysobacterales</taxon>
        <taxon>Lysobacteraceae</taxon>
        <taxon>Lysobacter</taxon>
    </lineage>
</organism>
<sequence>MNIANATDAEICAREPIHLSGAIQPHGYLVSCSWPDWTVRHASANVADLFDQTPAQLLGTSLREHVDESILEAIADALRFIEPGLAAQRVATTNIGGHGALCDISTHLHQGLVHIEIEPQQPGTDNVGPLTANAMIGRIAGQDPGPAFFQQVAALVRELTGYDRVMVYRFRPDEAGEVIAEDHADDMEPYFGLRYPASDIPVQARHLYLMNRLRVIPDSGYTPVPIEPPRHAGGASLDLSHHALRSVSPVHLEYLRNMGVGASMSISIVSGGRLWGLIACHHRVARLVPPGIRATADLFGMYVSMRVAGHEQATAMALYDQSQQLGDVLREATQKGRALADVLPTYLRVIAKLLDADGVMMLLGNRQLSIGTVPGGESFSELCAWGAARAGAVASTHLREDWRSQERPADGLAGVLAMAFGRDGDGVYCFRKEQVEEVTWAGQPHKATVPTDDGLRIAPRRSFAAWRETVRGQSVPWSDGDRRIAERLYDVLIDLHRRSTVNAEEQFALRQRQHVRDESERLSRLAAILGDMQHLDDEQTRRLAERIGELEQHLRGITGTTLAPDAA</sequence>
<dbReference type="Gene3D" id="3.30.450.40">
    <property type="match status" value="1"/>
</dbReference>
<evidence type="ECO:0000256" key="3">
    <source>
        <dbReference type="ARBA" id="ARBA00022991"/>
    </source>
</evidence>
<dbReference type="Pfam" id="PF00360">
    <property type="entry name" value="PHY"/>
    <property type="match status" value="1"/>
</dbReference>
<dbReference type="SMART" id="SM00065">
    <property type="entry name" value="GAF"/>
    <property type="match status" value="1"/>
</dbReference>
<reference evidence="6 7" key="1">
    <citation type="submission" date="2018-08" db="EMBL/GenBank/DDBJ databases">
        <title>Lysobacter soli KCTC 22011, whole genome shotgun sequence.</title>
        <authorList>
            <person name="Zhang X."/>
            <person name="Feng G."/>
            <person name="Zhu H."/>
        </authorList>
    </citation>
    <scope>NUCLEOTIDE SEQUENCE [LARGE SCALE GENOMIC DNA]</scope>
    <source>
        <strain evidence="6 7">KCTC 22011</strain>
    </source>
</reference>
<dbReference type="InterPro" id="IPR001294">
    <property type="entry name" value="Phytochrome"/>
</dbReference>
<dbReference type="Proteomes" id="UP000256829">
    <property type="component" value="Unassembled WGS sequence"/>
</dbReference>
<evidence type="ECO:0000259" key="5">
    <source>
        <dbReference type="PROSITE" id="PS50046"/>
    </source>
</evidence>
<proteinExistence type="predicted"/>
<evidence type="ECO:0000256" key="4">
    <source>
        <dbReference type="ARBA" id="ARBA00023170"/>
    </source>
</evidence>
<dbReference type="Gene3D" id="3.30.450.20">
    <property type="entry name" value="PAS domain"/>
    <property type="match status" value="1"/>
</dbReference>
<dbReference type="Pfam" id="PF08446">
    <property type="entry name" value="PAS_2"/>
    <property type="match status" value="1"/>
</dbReference>
<dbReference type="InterPro" id="IPR013654">
    <property type="entry name" value="PAS_2"/>
</dbReference>
<evidence type="ECO:0000313" key="6">
    <source>
        <dbReference type="EMBL" id="RDY67725.1"/>
    </source>
</evidence>
<dbReference type="GO" id="GO:0006355">
    <property type="term" value="P:regulation of DNA-templated transcription"/>
    <property type="evidence" value="ECO:0007669"/>
    <property type="project" value="InterPro"/>
</dbReference>
<keyword evidence="1" id="KW-0600">Photoreceptor protein</keyword>